<organism evidence="1 2">
    <name type="scientific">Plesiocystis pacifica SIR-1</name>
    <dbReference type="NCBI Taxonomy" id="391625"/>
    <lineage>
        <taxon>Bacteria</taxon>
        <taxon>Pseudomonadati</taxon>
        <taxon>Myxococcota</taxon>
        <taxon>Polyangia</taxon>
        <taxon>Nannocystales</taxon>
        <taxon>Nannocystaceae</taxon>
        <taxon>Plesiocystis</taxon>
    </lineage>
</organism>
<reference evidence="1 2" key="1">
    <citation type="submission" date="2007-06" db="EMBL/GenBank/DDBJ databases">
        <authorList>
            <person name="Shimkets L."/>
            <person name="Ferriera S."/>
            <person name="Johnson J."/>
            <person name="Kravitz S."/>
            <person name="Beeson K."/>
            <person name="Sutton G."/>
            <person name="Rogers Y.-H."/>
            <person name="Friedman R."/>
            <person name="Frazier M."/>
            <person name="Venter J.C."/>
        </authorList>
    </citation>
    <scope>NUCLEOTIDE SEQUENCE [LARGE SCALE GENOMIC DNA]</scope>
    <source>
        <strain evidence="1 2">SIR-1</strain>
    </source>
</reference>
<evidence type="ECO:0000313" key="1">
    <source>
        <dbReference type="EMBL" id="EDM74716.1"/>
    </source>
</evidence>
<keyword evidence="2" id="KW-1185">Reference proteome</keyword>
<evidence type="ECO:0000313" key="2">
    <source>
        <dbReference type="Proteomes" id="UP000005801"/>
    </source>
</evidence>
<protein>
    <submittedName>
        <fullName evidence="1">Uncharacterized protein</fullName>
    </submittedName>
</protein>
<proteinExistence type="predicted"/>
<dbReference type="EMBL" id="ABCS01000118">
    <property type="protein sequence ID" value="EDM74716.1"/>
    <property type="molecule type" value="Genomic_DNA"/>
</dbReference>
<dbReference type="RefSeq" id="WP_006976139.1">
    <property type="nucleotide sequence ID" value="NZ_ABCS01000118.1"/>
</dbReference>
<dbReference type="Proteomes" id="UP000005801">
    <property type="component" value="Unassembled WGS sequence"/>
</dbReference>
<sequence>MTDATYTEFSFSGTPDESKAMHAALQAHVDRGDVKILLSTAGGLDPLAVAETIRVMKGAKDYEGACKIAREHAGA</sequence>
<gene>
    <name evidence="1" type="ORF">PPSIR1_40874</name>
</gene>
<comment type="caution">
    <text evidence="1">The sequence shown here is derived from an EMBL/GenBank/DDBJ whole genome shotgun (WGS) entry which is preliminary data.</text>
</comment>
<accession>A6GHF2</accession>
<name>A6GHF2_9BACT</name>
<dbReference type="AlphaFoldDB" id="A6GHF2"/>